<reference evidence="1 2" key="1">
    <citation type="journal article" date="2008" name="Nat. Biotechnol.">
        <title>Genome sequencing and analysis of the filamentous fungus Penicillium chrysogenum.</title>
        <authorList>
            <person name="van den Berg M.A."/>
            <person name="Albang R."/>
            <person name="Albermann K."/>
            <person name="Badger J.H."/>
            <person name="Daran J.-M."/>
            <person name="Driessen A.J.M."/>
            <person name="Garcia-Estrada C."/>
            <person name="Fedorova N.D."/>
            <person name="Harris D.M."/>
            <person name="Heijne W.H.M."/>
            <person name="Joardar V.S."/>
            <person name="Kiel J.A.K.W."/>
            <person name="Kovalchuk A."/>
            <person name="Martin J.F."/>
            <person name="Nierman W.C."/>
            <person name="Nijland J.G."/>
            <person name="Pronk J.T."/>
            <person name="Roubos J.A."/>
            <person name="van der Klei I.J."/>
            <person name="van Peij N.N.M.E."/>
            <person name="Veenhuis M."/>
            <person name="von Doehren H."/>
            <person name="Wagner C."/>
            <person name="Wortman J.R."/>
            <person name="Bovenberg R.A.L."/>
        </authorList>
    </citation>
    <scope>NUCLEOTIDE SEQUENCE [LARGE SCALE GENOMIC DNA]</scope>
    <source>
        <strain evidence="2">ATCC 28089 / DSM 1075 / NRRL 1951 / Wisconsin 54-1255</strain>
    </source>
</reference>
<dbReference type="Proteomes" id="UP000000724">
    <property type="component" value="Contig Pc00c16"/>
</dbReference>
<evidence type="ECO:0000313" key="2">
    <source>
        <dbReference type="Proteomes" id="UP000000724"/>
    </source>
</evidence>
<evidence type="ECO:0000313" key="1">
    <source>
        <dbReference type="EMBL" id="CAP94112.1"/>
    </source>
</evidence>
<dbReference type="HOGENOM" id="CLU_2197804_0_0_1"/>
<gene>
    <name evidence="1" type="ORF">Pc16g14420</name>
    <name evidence="1" type="ORF">PCH_Pc16g14420</name>
</gene>
<protein>
    <submittedName>
        <fullName evidence="1">Uncharacterized protein</fullName>
    </submittedName>
</protein>
<keyword evidence="2" id="KW-1185">Reference proteome</keyword>
<dbReference type="OrthoDB" id="5421041at2759"/>
<organism evidence="1 2">
    <name type="scientific">Penicillium rubens (strain ATCC 28089 / DSM 1075 / NRRL 1951 / Wisconsin 54-1255)</name>
    <name type="common">Penicillium chrysogenum</name>
    <dbReference type="NCBI Taxonomy" id="500485"/>
    <lineage>
        <taxon>Eukaryota</taxon>
        <taxon>Fungi</taxon>
        <taxon>Dikarya</taxon>
        <taxon>Ascomycota</taxon>
        <taxon>Pezizomycotina</taxon>
        <taxon>Eurotiomycetes</taxon>
        <taxon>Eurotiomycetidae</taxon>
        <taxon>Eurotiales</taxon>
        <taxon>Aspergillaceae</taxon>
        <taxon>Penicillium</taxon>
        <taxon>Penicillium chrysogenum species complex</taxon>
    </lineage>
</organism>
<name>B6H9Y8_PENRW</name>
<dbReference type="VEuPathDB" id="FungiDB:PCH_Pc16g14420"/>
<dbReference type="AlphaFoldDB" id="B6H9Y8"/>
<sequence>MYRCGSGGADISVLCDLIGAYLPRNWTSIKISDSTRHRDVLFKPFFIMSLIDLLSLPRLVNSGSLEGFIKYMGILASSSESQFASVVLGEIRINGKPLEISQAFNLLF</sequence>
<proteinExistence type="predicted"/>
<accession>B6H9Y8</accession>
<dbReference type="EMBL" id="AM920431">
    <property type="protein sequence ID" value="CAP94112.1"/>
    <property type="molecule type" value="Genomic_DNA"/>
</dbReference>